<dbReference type="Proteomes" id="UP000009026">
    <property type="component" value="Chromosome"/>
</dbReference>
<evidence type="ECO:0000313" key="2">
    <source>
        <dbReference type="EMBL" id="AKQ70525.1"/>
    </source>
</evidence>
<reference evidence="2 3" key="1">
    <citation type="journal article" date="2016" name="PLoS ONE">
        <title>Complete Genome Sequence and Comparative Genomics of a Novel Myxobacterium Myxococcus hansupus.</title>
        <authorList>
            <person name="Sharma G."/>
            <person name="Narwani T."/>
            <person name="Subramanian S."/>
        </authorList>
    </citation>
    <scope>NUCLEOTIDE SEQUENCE [LARGE SCALE GENOMIC DNA]</scope>
    <source>
        <strain evidence="3">mixupus</strain>
    </source>
</reference>
<dbReference type="EMBL" id="CP012109">
    <property type="protein sequence ID" value="AKQ70525.1"/>
    <property type="molecule type" value="Genomic_DNA"/>
</dbReference>
<organism evidence="2 3">
    <name type="scientific">Pseudomyxococcus hansupus</name>
    <dbReference type="NCBI Taxonomy" id="1297742"/>
    <lineage>
        <taxon>Bacteria</taxon>
        <taxon>Pseudomonadati</taxon>
        <taxon>Myxococcota</taxon>
        <taxon>Myxococcia</taxon>
        <taxon>Myxococcales</taxon>
        <taxon>Cystobacterineae</taxon>
        <taxon>Myxococcaceae</taxon>
        <taxon>Pseudomyxococcus</taxon>
    </lineage>
</organism>
<evidence type="ECO:0000256" key="1">
    <source>
        <dbReference type="SAM" id="MobiDB-lite"/>
    </source>
</evidence>
<protein>
    <submittedName>
        <fullName evidence="2">Uncharacterized protein</fullName>
    </submittedName>
</protein>
<evidence type="ECO:0000313" key="3">
    <source>
        <dbReference type="Proteomes" id="UP000009026"/>
    </source>
</evidence>
<feature type="region of interest" description="Disordered" evidence="1">
    <location>
        <begin position="19"/>
        <end position="46"/>
    </location>
</feature>
<name>A0A0H4XA73_9BACT</name>
<dbReference type="STRING" id="1297742.A176_007437"/>
<gene>
    <name evidence="2" type="ORF">A176_007437</name>
</gene>
<accession>A0A0H4XA73</accession>
<proteinExistence type="predicted"/>
<keyword evidence="3" id="KW-1185">Reference proteome</keyword>
<sequence length="46" mass="4984">MGSTEKKWRTAASADRVFDAGEAHPSAVSSSHPAHLPCMTRRDMAQ</sequence>
<dbReference type="KEGG" id="mym:A176_007437"/>
<feature type="compositionally biased region" description="Low complexity" evidence="1">
    <location>
        <begin position="23"/>
        <end position="37"/>
    </location>
</feature>
<dbReference type="AlphaFoldDB" id="A0A0H4XA73"/>